<sequence>MRLYVYLLEGRDWAVKDSYLKLQVGKFKTKTRVLKNTKNPFWNEEFVFRVHDLEDELVVSMYHDGEHQSGFFNGSAGDLVGRIKIPLLTVANEENKNLQPTWFSLERPKSVKSVDKDCGKLLLSLSLHGKGQDIATDHLSNVHLTAKNNNFKECERTFASSHNNHRSTAPLRKIVDGKQLIMAMAGRLEKIFTKKEETSKKDDSSEQSTALSDYEDQMEEPPNCSSFKESIELMQSKNEEREMPENLQGGILLDHMYMTLPNDLNMALFAPDSEFRNELVDLQGTTDIQEGPWTWKSGDTSCLTRVVTYTKAATKLVKSVKASEEQIYVKANGKEFAVLVNVSTPDVPYGNTFKIKLLYKIMPGAELSYGEESAHLVVSWAINFNQSTMMKGMIEGGARQGLKENFEQFSSLLSQKYEVITAGDMSDKDHILATLQTEQQFDWGLAINYFWNFTMVSTLFIFLYVLVHLFLCGRSKLQGLEFPGLDLPDSIGEIVTCGLLVFQLQKVYNMISRFVEASLRRGSDHGVKAQGDGWVLTVALIEGVNLNSLNPTELVDPYVVLTCNGKTRTSSVKLQTLDPQWNEILEFDAVEEPPSTLDVEVFDFDGPFDQSSSLGHAEINFLKHTSTELADFWVPLEGKIAQSSQSKLHVRIFLDNNNGVETIRDYLAKMEKEVGKKLNIRSPHRNSTFQKIFGLPPEEFLISDFSCSLKRKMPLQGRLFLSARIVGFYANLFGHKTKLFFLWEDIEDIHVHPPSLSTVGSPSLVIILHKGRGLDAKHGAKILDEEGRLHFHFHSFVSFNVASRTIMALWRTRMLEPDQKVHIAEQQLDDEGKPVLHEDTGSYLVLDDVNMLHVCSVALPISIKSLMRIFDGGELEHKVMSKSGCLNYVTTAWESVASDVYERRISYRFSRRISTFGGEVSCTQQKSPIPNDGGWVVHEIMALHDVPFADHFRVQFRYQIEKSTLALNSCKNDIYVGVTWLKNTKFEPRVTRNIIGKFTRRLEEILQLVEKEILLATQLQRINCSGLIVFAVRTTILTWITVLVLLAFAGKRRRVLVKEGRRITSDVAMYLAQVVLKERSLVAVAFATVFSLMAMAIG</sequence>
<protein>
    <submittedName>
        <fullName evidence="9">C2 and GRAM domain-containing At5g50170 isoform X1</fullName>
    </submittedName>
</protein>
<dbReference type="PROSITE" id="PS51778">
    <property type="entry name" value="VAST"/>
    <property type="match status" value="2"/>
</dbReference>
<dbReference type="AlphaFoldDB" id="A0A8S0UXC5"/>
<dbReference type="Gene3D" id="2.60.40.150">
    <property type="entry name" value="C2 domain"/>
    <property type="match status" value="2"/>
</dbReference>
<reference evidence="9 10" key="1">
    <citation type="submission" date="2019-12" db="EMBL/GenBank/DDBJ databases">
        <authorList>
            <person name="Alioto T."/>
            <person name="Alioto T."/>
            <person name="Gomez Garrido J."/>
        </authorList>
    </citation>
    <scope>NUCLEOTIDE SEQUENCE [LARGE SCALE GENOMIC DNA]</scope>
</reference>
<evidence type="ECO:0000256" key="4">
    <source>
        <dbReference type="ARBA" id="ARBA00023136"/>
    </source>
</evidence>
<dbReference type="Pfam" id="PF02893">
    <property type="entry name" value="GRAM"/>
    <property type="match status" value="1"/>
</dbReference>
<dbReference type="SMART" id="SM00239">
    <property type="entry name" value="C2"/>
    <property type="match status" value="2"/>
</dbReference>
<dbReference type="PROSITE" id="PS50004">
    <property type="entry name" value="C2"/>
    <property type="match status" value="2"/>
</dbReference>
<dbReference type="PANTHER" id="PTHR46296:SF7">
    <property type="entry name" value="C2 DOMAIN-CONTAINING PROTEIN"/>
    <property type="match status" value="1"/>
</dbReference>
<dbReference type="PANTHER" id="PTHR46296">
    <property type="entry name" value="BNAA05G37250D PROTEIN"/>
    <property type="match status" value="1"/>
</dbReference>
<dbReference type="InterPro" id="IPR011993">
    <property type="entry name" value="PH-like_dom_sf"/>
</dbReference>
<dbReference type="InterPro" id="IPR031968">
    <property type="entry name" value="VASt"/>
</dbReference>
<evidence type="ECO:0000256" key="2">
    <source>
        <dbReference type="ARBA" id="ARBA00022692"/>
    </source>
</evidence>
<dbReference type="InterPro" id="IPR000008">
    <property type="entry name" value="C2_dom"/>
</dbReference>
<keyword evidence="3 6" id="KW-1133">Transmembrane helix</keyword>
<dbReference type="InterPro" id="IPR004182">
    <property type="entry name" value="GRAM"/>
</dbReference>
<feature type="domain" description="C2" evidence="7">
    <location>
        <begin position="516"/>
        <end position="634"/>
    </location>
</feature>
<feature type="domain" description="VASt" evidence="8">
    <location>
        <begin position="850"/>
        <end position="1013"/>
    </location>
</feature>
<comment type="caution">
    <text evidence="9">The sequence shown here is derived from an EMBL/GenBank/DDBJ whole genome shotgun (WGS) entry which is preliminary data.</text>
</comment>
<feature type="region of interest" description="Disordered" evidence="5">
    <location>
        <begin position="194"/>
        <end position="227"/>
    </location>
</feature>
<evidence type="ECO:0000256" key="3">
    <source>
        <dbReference type="ARBA" id="ARBA00022989"/>
    </source>
</evidence>
<proteinExistence type="predicted"/>
<dbReference type="Pfam" id="PF16016">
    <property type="entry name" value="VASt"/>
    <property type="match status" value="2"/>
</dbReference>
<dbReference type="Gramene" id="OE9A081175T1">
    <property type="protein sequence ID" value="OE9A081175C1"/>
    <property type="gene ID" value="OE9A081175"/>
</dbReference>
<dbReference type="Gene3D" id="2.30.29.30">
    <property type="entry name" value="Pleckstrin-homology domain (PH domain)/Phosphotyrosine-binding domain (PTB)"/>
    <property type="match status" value="1"/>
</dbReference>
<dbReference type="EMBL" id="CACTIH010009052">
    <property type="protein sequence ID" value="CAA3021333.1"/>
    <property type="molecule type" value="Genomic_DNA"/>
</dbReference>
<feature type="compositionally biased region" description="Basic and acidic residues" evidence="5">
    <location>
        <begin position="194"/>
        <end position="204"/>
    </location>
</feature>
<feature type="domain" description="C2" evidence="7">
    <location>
        <begin position="1"/>
        <end position="103"/>
    </location>
</feature>
<keyword evidence="4 6" id="KW-0472">Membrane</keyword>
<dbReference type="InterPro" id="IPR035892">
    <property type="entry name" value="C2_domain_sf"/>
</dbReference>
<dbReference type="Proteomes" id="UP000594638">
    <property type="component" value="Unassembled WGS sequence"/>
</dbReference>
<dbReference type="SUPFAM" id="SSF49562">
    <property type="entry name" value="C2 domain (Calcium/lipid-binding domain, CaLB)"/>
    <property type="match status" value="2"/>
</dbReference>
<name>A0A8S0UXC5_OLEEU</name>
<evidence type="ECO:0000259" key="8">
    <source>
        <dbReference type="PROSITE" id="PS51778"/>
    </source>
</evidence>
<evidence type="ECO:0000313" key="9">
    <source>
        <dbReference type="EMBL" id="CAA3021333.1"/>
    </source>
</evidence>
<keyword evidence="2 6" id="KW-0812">Transmembrane</keyword>
<gene>
    <name evidence="9" type="ORF">OLEA9_A081175</name>
</gene>
<dbReference type="CDD" id="cd00030">
    <property type="entry name" value="C2"/>
    <property type="match status" value="2"/>
</dbReference>
<dbReference type="SMART" id="SM00568">
    <property type="entry name" value="GRAM"/>
    <property type="match status" value="1"/>
</dbReference>
<evidence type="ECO:0000313" key="10">
    <source>
        <dbReference type="Proteomes" id="UP000594638"/>
    </source>
</evidence>
<evidence type="ECO:0000256" key="1">
    <source>
        <dbReference type="ARBA" id="ARBA00004167"/>
    </source>
</evidence>
<organism evidence="9 10">
    <name type="scientific">Olea europaea subsp. europaea</name>
    <dbReference type="NCBI Taxonomy" id="158383"/>
    <lineage>
        <taxon>Eukaryota</taxon>
        <taxon>Viridiplantae</taxon>
        <taxon>Streptophyta</taxon>
        <taxon>Embryophyta</taxon>
        <taxon>Tracheophyta</taxon>
        <taxon>Spermatophyta</taxon>
        <taxon>Magnoliopsida</taxon>
        <taxon>eudicotyledons</taxon>
        <taxon>Gunneridae</taxon>
        <taxon>Pentapetalae</taxon>
        <taxon>asterids</taxon>
        <taxon>lamiids</taxon>
        <taxon>Lamiales</taxon>
        <taxon>Oleaceae</taxon>
        <taxon>Oleeae</taxon>
        <taxon>Olea</taxon>
    </lineage>
</organism>
<feature type="transmembrane region" description="Helical" evidence="6">
    <location>
        <begin position="449"/>
        <end position="471"/>
    </location>
</feature>
<evidence type="ECO:0000256" key="5">
    <source>
        <dbReference type="SAM" id="MobiDB-lite"/>
    </source>
</evidence>
<dbReference type="OrthoDB" id="67700at2759"/>
<keyword evidence="10" id="KW-1185">Reference proteome</keyword>
<feature type="transmembrane region" description="Helical" evidence="6">
    <location>
        <begin position="1027"/>
        <end position="1049"/>
    </location>
</feature>
<accession>A0A8S0UXC5</accession>
<dbReference type="Pfam" id="PF00168">
    <property type="entry name" value="C2"/>
    <property type="match status" value="2"/>
</dbReference>
<feature type="transmembrane region" description="Helical" evidence="6">
    <location>
        <begin position="1080"/>
        <end position="1097"/>
    </location>
</feature>
<feature type="domain" description="VASt" evidence="8">
    <location>
        <begin position="248"/>
        <end position="421"/>
    </location>
</feature>
<evidence type="ECO:0000259" key="7">
    <source>
        <dbReference type="PROSITE" id="PS50004"/>
    </source>
</evidence>
<comment type="subcellular location">
    <subcellularLocation>
        <location evidence="1">Membrane</location>
        <topology evidence="1">Single-pass membrane protein</topology>
    </subcellularLocation>
</comment>
<dbReference type="InterPro" id="IPR044511">
    <property type="entry name" value="At1g03370/At5g50170-like"/>
</dbReference>
<evidence type="ECO:0000256" key="6">
    <source>
        <dbReference type="SAM" id="Phobius"/>
    </source>
</evidence>
<dbReference type="GO" id="GO:0016020">
    <property type="term" value="C:membrane"/>
    <property type="evidence" value="ECO:0007669"/>
    <property type="project" value="UniProtKB-SubCell"/>
</dbReference>